<evidence type="ECO:0000313" key="2">
    <source>
        <dbReference type="EMBL" id="KAG5459406.1"/>
    </source>
</evidence>
<proteinExistence type="predicted"/>
<accession>A0A8H7ZU36</accession>
<feature type="non-terminal residue" evidence="2">
    <location>
        <position position="1"/>
    </location>
</feature>
<dbReference type="AlphaFoldDB" id="A0A8H7ZU36"/>
<keyword evidence="3" id="KW-1185">Reference proteome</keyword>
<name>A0A8H7ZU36_9FUNG</name>
<feature type="region of interest" description="Disordered" evidence="1">
    <location>
        <begin position="143"/>
        <end position="170"/>
    </location>
</feature>
<comment type="caution">
    <text evidence="2">The sequence shown here is derived from an EMBL/GenBank/DDBJ whole genome shotgun (WGS) entry which is preliminary data.</text>
</comment>
<evidence type="ECO:0000256" key="1">
    <source>
        <dbReference type="SAM" id="MobiDB-lite"/>
    </source>
</evidence>
<dbReference type="EMBL" id="JAEFCI010006882">
    <property type="protein sequence ID" value="KAG5459406.1"/>
    <property type="molecule type" value="Genomic_DNA"/>
</dbReference>
<dbReference type="Proteomes" id="UP000673691">
    <property type="component" value="Unassembled WGS sequence"/>
</dbReference>
<feature type="region of interest" description="Disordered" evidence="1">
    <location>
        <begin position="210"/>
        <end position="237"/>
    </location>
</feature>
<gene>
    <name evidence="2" type="ORF">BJ554DRAFT_191</name>
</gene>
<protein>
    <submittedName>
        <fullName evidence="2">Uncharacterized protein</fullName>
    </submittedName>
</protein>
<sequence length="371" mass="40270">RDFDAAAGPLEFRRASAEFAARLQNIGVGSGPVECVPIFTSLKRLITLSLADDNVRVSLRYREAFVRLKRPGVLNFVLARSERCRALAFCARRPQAGPRQEDPGLRALPVADGTALLGRRREAHGDEELVHVLQSLLSSACDLERRRRSDPPQETAPQERPRGGVSDERRDPTVIIAPVIDSLKLLVRSPDRVDLAPLWSVLLSHKRQPPELVRGASPPPAPRDSEPPDGGSEGAPRRRSVLDALAGLLTSEASDKSTAVRWSVVQFLCEACCLYADAPTVLLRCDGVGGFANALFPRLSLMLQKAMRQHDDVVQQEEAECLSARGGRPVGELLRGNHAASVAHEAATLRLAGAFGRWDASSCDSAKRTGP</sequence>
<organism evidence="2 3">
    <name type="scientific">Olpidium bornovanus</name>
    <dbReference type="NCBI Taxonomy" id="278681"/>
    <lineage>
        <taxon>Eukaryota</taxon>
        <taxon>Fungi</taxon>
        <taxon>Fungi incertae sedis</taxon>
        <taxon>Olpidiomycota</taxon>
        <taxon>Olpidiomycotina</taxon>
        <taxon>Olpidiomycetes</taxon>
        <taxon>Olpidiales</taxon>
        <taxon>Olpidiaceae</taxon>
        <taxon>Olpidium</taxon>
    </lineage>
</organism>
<reference evidence="2 3" key="1">
    <citation type="journal article" name="Sci. Rep.">
        <title>Genome-scale phylogenetic analyses confirm Olpidium as the closest living zoosporic fungus to the non-flagellated, terrestrial fungi.</title>
        <authorList>
            <person name="Chang Y."/>
            <person name="Rochon D."/>
            <person name="Sekimoto S."/>
            <person name="Wang Y."/>
            <person name="Chovatia M."/>
            <person name="Sandor L."/>
            <person name="Salamov A."/>
            <person name="Grigoriev I.V."/>
            <person name="Stajich J.E."/>
            <person name="Spatafora J.W."/>
        </authorList>
    </citation>
    <scope>NUCLEOTIDE SEQUENCE [LARGE SCALE GENOMIC DNA]</scope>
    <source>
        <strain evidence="2">S191</strain>
    </source>
</reference>
<evidence type="ECO:0000313" key="3">
    <source>
        <dbReference type="Proteomes" id="UP000673691"/>
    </source>
</evidence>